<name>A0A6J6J6W1_9ZZZZ</name>
<keyword evidence="1" id="KW-0472">Membrane</keyword>
<keyword evidence="1" id="KW-1133">Transmembrane helix</keyword>
<dbReference type="EMBL" id="CAEZVT010000028">
    <property type="protein sequence ID" value="CAB4632712.1"/>
    <property type="molecule type" value="Genomic_DNA"/>
</dbReference>
<organism evidence="2">
    <name type="scientific">freshwater metagenome</name>
    <dbReference type="NCBI Taxonomy" id="449393"/>
    <lineage>
        <taxon>unclassified sequences</taxon>
        <taxon>metagenomes</taxon>
        <taxon>ecological metagenomes</taxon>
    </lineage>
</organism>
<evidence type="ECO:0000256" key="1">
    <source>
        <dbReference type="SAM" id="Phobius"/>
    </source>
</evidence>
<gene>
    <name evidence="2" type="ORF">UFOPK2131_00402</name>
</gene>
<accession>A0A6J6J6W1</accession>
<protein>
    <submittedName>
        <fullName evidence="2">Unannotated protein</fullName>
    </submittedName>
</protein>
<reference evidence="2" key="1">
    <citation type="submission" date="2020-05" db="EMBL/GenBank/DDBJ databases">
        <authorList>
            <person name="Chiriac C."/>
            <person name="Salcher M."/>
            <person name="Ghai R."/>
            <person name="Kavagutti S V."/>
        </authorList>
    </citation>
    <scope>NUCLEOTIDE SEQUENCE</scope>
</reference>
<sequence>MFTLLTEGSEGPFIQHSELPIPPLMYGVIAMSVFILLAFITYSYRDVANRHDHKNSSSQGH</sequence>
<feature type="transmembrane region" description="Helical" evidence="1">
    <location>
        <begin position="24"/>
        <end position="44"/>
    </location>
</feature>
<evidence type="ECO:0000313" key="2">
    <source>
        <dbReference type="EMBL" id="CAB4632712.1"/>
    </source>
</evidence>
<dbReference type="AlphaFoldDB" id="A0A6J6J6W1"/>
<proteinExistence type="predicted"/>
<keyword evidence="1" id="KW-0812">Transmembrane</keyword>